<evidence type="ECO:0000256" key="6">
    <source>
        <dbReference type="ARBA" id="ARBA00022977"/>
    </source>
</evidence>
<feature type="binding site" evidence="10">
    <location>
        <position position="70"/>
    </location>
    <ligand>
        <name>4-amino-2-methyl-5-(diphosphooxymethyl)pyrimidine</name>
        <dbReference type="ChEBI" id="CHEBI:57841"/>
    </ligand>
</feature>
<dbReference type="Proteomes" id="UP000298125">
    <property type="component" value="Unassembled WGS sequence"/>
</dbReference>
<dbReference type="GO" id="GO:0009229">
    <property type="term" value="P:thiamine diphosphate biosynthetic process"/>
    <property type="evidence" value="ECO:0007669"/>
    <property type="project" value="UniProtKB-UniRule"/>
</dbReference>
<feature type="binding site" evidence="10">
    <location>
        <begin position="38"/>
        <end position="42"/>
    </location>
    <ligand>
        <name>4-amino-2-methyl-5-(diphosphooxymethyl)pyrimidine</name>
        <dbReference type="ChEBI" id="CHEBI:57841"/>
    </ligand>
</feature>
<dbReference type="RefSeq" id="WP_135578781.1">
    <property type="nucleotide sequence ID" value="NZ_RQGA01000010.1"/>
</dbReference>
<evidence type="ECO:0000256" key="7">
    <source>
        <dbReference type="ARBA" id="ARBA00047334"/>
    </source>
</evidence>
<proteinExistence type="inferred from homology"/>
<evidence type="ECO:0000313" key="15">
    <source>
        <dbReference type="Proteomes" id="UP000298125"/>
    </source>
</evidence>
<keyword evidence="3 10" id="KW-0808">Transferase</keyword>
<comment type="catalytic activity">
    <reaction evidence="7 10 11">
        <text>4-methyl-5-(2-phosphooxyethyl)-thiazole + 4-amino-2-methyl-5-(diphosphooxymethyl)pyrimidine + H(+) = thiamine phosphate + diphosphate</text>
        <dbReference type="Rhea" id="RHEA:22328"/>
        <dbReference type="ChEBI" id="CHEBI:15378"/>
        <dbReference type="ChEBI" id="CHEBI:33019"/>
        <dbReference type="ChEBI" id="CHEBI:37575"/>
        <dbReference type="ChEBI" id="CHEBI:57841"/>
        <dbReference type="ChEBI" id="CHEBI:58296"/>
        <dbReference type="EC" id="2.5.1.3"/>
    </reaction>
</comment>
<feature type="binding site" evidence="10">
    <location>
        <begin position="190"/>
        <end position="191"/>
    </location>
    <ligand>
        <name>2-[(2R,5Z)-2-carboxy-4-methylthiazol-5(2H)-ylidene]ethyl phosphate</name>
        <dbReference type="ChEBI" id="CHEBI:62899"/>
    </ligand>
</feature>
<dbReference type="HAMAP" id="MF_00097">
    <property type="entry name" value="TMP_synthase"/>
    <property type="match status" value="1"/>
</dbReference>
<evidence type="ECO:0000256" key="1">
    <source>
        <dbReference type="ARBA" id="ARBA00003814"/>
    </source>
</evidence>
<sequence length="212" mass="23067">MENKIHGVYLVTDRPLCRTHGLAEVVELSALGGVSLVQLREKETDSREFLELAKHLKKILTPFAIPLLINDRLDICLAAGADGVHLGQSDLPWQEARRILGNNAIIGLSLETKEDYHSLIETNPKPPLDYLAVSPVFDTNTKTNTKPAWGLEGLKWLRSKTTIPIVAIGGINESNAETVVKAGADSIAVVSAICSAEDPKLATEILSKKFHT</sequence>
<dbReference type="Pfam" id="PF02581">
    <property type="entry name" value="TMP-TENI"/>
    <property type="match status" value="1"/>
</dbReference>
<organism evidence="14 15">
    <name type="scientific">Leptospira perdikensis</name>
    <dbReference type="NCBI Taxonomy" id="2484948"/>
    <lineage>
        <taxon>Bacteria</taxon>
        <taxon>Pseudomonadati</taxon>
        <taxon>Spirochaetota</taxon>
        <taxon>Spirochaetia</taxon>
        <taxon>Leptospirales</taxon>
        <taxon>Leptospiraceae</taxon>
        <taxon>Leptospira</taxon>
    </lineage>
</organism>
<accession>A0A4R9JFN3</accession>
<evidence type="ECO:0000256" key="9">
    <source>
        <dbReference type="ARBA" id="ARBA00047883"/>
    </source>
</evidence>
<evidence type="ECO:0000256" key="8">
    <source>
        <dbReference type="ARBA" id="ARBA00047851"/>
    </source>
</evidence>
<comment type="function">
    <text evidence="1 10">Condenses 4-methyl-5-(beta-hydroxyethyl)thiazole monophosphate (THZ-P) and 2-methyl-4-amino-5-hydroxymethyl pyrimidine pyrophosphate (HMP-PP) to form thiamine monophosphate (TMP).</text>
</comment>
<dbReference type="EMBL" id="RQGA01000010">
    <property type="protein sequence ID" value="TGL40290.1"/>
    <property type="molecule type" value="Genomic_DNA"/>
</dbReference>
<gene>
    <name evidence="10 14" type="primary">thiE</name>
    <name evidence="14" type="ORF">EHQ49_09510</name>
</gene>
<feature type="binding site" evidence="10">
    <location>
        <begin position="139"/>
        <end position="141"/>
    </location>
    <ligand>
        <name>2-[(2R,5Z)-2-carboxy-4-methylthiazol-5(2H)-ylidene]ethyl phosphate</name>
        <dbReference type="ChEBI" id="CHEBI:62899"/>
    </ligand>
</feature>
<evidence type="ECO:0000256" key="2">
    <source>
        <dbReference type="ARBA" id="ARBA00005165"/>
    </source>
</evidence>
<dbReference type="Gene3D" id="3.20.20.70">
    <property type="entry name" value="Aldolase class I"/>
    <property type="match status" value="1"/>
</dbReference>
<comment type="cofactor">
    <cofactor evidence="10">
        <name>Mg(2+)</name>
        <dbReference type="ChEBI" id="CHEBI:18420"/>
    </cofactor>
    <text evidence="10">Binds 1 Mg(2+) ion per subunit.</text>
</comment>
<keyword evidence="4 10" id="KW-0479">Metal-binding</keyword>
<dbReference type="GO" id="GO:0004789">
    <property type="term" value="F:thiamine-phosphate diphosphorylase activity"/>
    <property type="evidence" value="ECO:0007669"/>
    <property type="project" value="UniProtKB-UniRule"/>
</dbReference>
<dbReference type="InterPro" id="IPR022998">
    <property type="entry name" value="ThiamineP_synth_TenI"/>
</dbReference>
<keyword evidence="5 10" id="KW-0460">Magnesium</keyword>
<feature type="domain" description="Thiamine phosphate synthase/TenI" evidence="13">
    <location>
        <begin position="8"/>
        <end position="193"/>
    </location>
</feature>
<dbReference type="PANTHER" id="PTHR20857">
    <property type="entry name" value="THIAMINE-PHOSPHATE PYROPHOSPHORYLASE"/>
    <property type="match status" value="1"/>
</dbReference>
<evidence type="ECO:0000256" key="5">
    <source>
        <dbReference type="ARBA" id="ARBA00022842"/>
    </source>
</evidence>
<dbReference type="SUPFAM" id="SSF51391">
    <property type="entry name" value="Thiamin phosphate synthase"/>
    <property type="match status" value="1"/>
</dbReference>
<protein>
    <recommendedName>
        <fullName evidence="10">Thiamine-phosphate synthase</fullName>
        <shortName evidence="10">TP synthase</shortName>
        <shortName evidence="10">TPS</shortName>
        <ecNumber evidence="10">2.5.1.3</ecNumber>
    </recommendedName>
    <alternativeName>
        <fullName evidence="10">Thiamine-phosphate pyrophosphorylase</fullName>
        <shortName evidence="10">TMP pyrophosphorylase</shortName>
        <shortName evidence="10">TMP-PPase</shortName>
    </alternativeName>
</protein>
<comment type="similarity">
    <text evidence="10 11">Belongs to the thiamine-phosphate synthase family.</text>
</comment>
<dbReference type="OrthoDB" id="9812206at2"/>
<evidence type="ECO:0000259" key="13">
    <source>
        <dbReference type="Pfam" id="PF02581"/>
    </source>
</evidence>
<comment type="catalytic activity">
    <reaction evidence="8 10 11">
        <text>2-(2-carboxy-4-methylthiazol-5-yl)ethyl phosphate + 4-amino-2-methyl-5-(diphosphooxymethyl)pyrimidine + 2 H(+) = thiamine phosphate + CO2 + diphosphate</text>
        <dbReference type="Rhea" id="RHEA:47848"/>
        <dbReference type="ChEBI" id="CHEBI:15378"/>
        <dbReference type="ChEBI" id="CHEBI:16526"/>
        <dbReference type="ChEBI" id="CHEBI:33019"/>
        <dbReference type="ChEBI" id="CHEBI:37575"/>
        <dbReference type="ChEBI" id="CHEBI:57841"/>
        <dbReference type="ChEBI" id="CHEBI:62890"/>
        <dbReference type="EC" id="2.5.1.3"/>
    </reaction>
</comment>
<dbReference type="EC" id="2.5.1.3" evidence="10"/>
<name>A0A4R9JFN3_9LEPT</name>
<dbReference type="GO" id="GO:0005737">
    <property type="term" value="C:cytoplasm"/>
    <property type="evidence" value="ECO:0007669"/>
    <property type="project" value="TreeGrafter"/>
</dbReference>
<evidence type="ECO:0000256" key="12">
    <source>
        <dbReference type="RuleBase" id="RU004253"/>
    </source>
</evidence>
<dbReference type="FunFam" id="3.20.20.70:FF:000096">
    <property type="entry name" value="Thiamine-phosphate synthase"/>
    <property type="match status" value="1"/>
</dbReference>
<evidence type="ECO:0000313" key="14">
    <source>
        <dbReference type="EMBL" id="TGL40290.1"/>
    </source>
</evidence>
<evidence type="ECO:0000256" key="4">
    <source>
        <dbReference type="ARBA" id="ARBA00022723"/>
    </source>
</evidence>
<reference evidence="14" key="1">
    <citation type="journal article" date="2019" name="PLoS Negl. Trop. Dis.">
        <title>Revisiting the worldwide diversity of Leptospira species in the environment.</title>
        <authorList>
            <person name="Vincent A.T."/>
            <person name="Schiettekatte O."/>
            <person name="Bourhy P."/>
            <person name="Veyrier F.J."/>
            <person name="Picardeau M."/>
        </authorList>
    </citation>
    <scope>NUCLEOTIDE SEQUENCE [LARGE SCALE GENOMIC DNA]</scope>
    <source>
        <strain evidence="14">201702692</strain>
    </source>
</reference>
<dbReference type="InterPro" id="IPR034291">
    <property type="entry name" value="TMP_synthase"/>
</dbReference>
<keyword evidence="15" id="KW-1185">Reference proteome</keyword>
<dbReference type="GO" id="GO:0009228">
    <property type="term" value="P:thiamine biosynthetic process"/>
    <property type="evidence" value="ECO:0007669"/>
    <property type="project" value="UniProtKB-KW"/>
</dbReference>
<evidence type="ECO:0000256" key="10">
    <source>
        <dbReference type="HAMAP-Rule" id="MF_00097"/>
    </source>
</evidence>
<dbReference type="UniPathway" id="UPA00060">
    <property type="reaction ID" value="UER00141"/>
</dbReference>
<comment type="caution">
    <text evidence="14">The sequence shown here is derived from an EMBL/GenBank/DDBJ whole genome shotgun (WGS) entry which is preliminary data.</text>
</comment>
<comment type="pathway">
    <text evidence="2 10 12">Cofactor biosynthesis; thiamine diphosphate biosynthesis; thiamine phosphate from 4-amino-2-methyl-5-diphosphomethylpyrimidine and 4-methyl-5-(2-phosphoethyl)-thiazole: step 1/1.</text>
</comment>
<dbReference type="AlphaFoldDB" id="A0A4R9JFN3"/>
<dbReference type="GO" id="GO:0000287">
    <property type="term" value="F:magnesium ion binding"/>
    <property type="evidence" value="ECO:0007669"/>
    <property type="project" value="UniProtKB-UniRule"/>
</dbReference>
<dbReference type="InterPro" id="IPR013785">
    <property type="entry name" value="Aldolase_TIM"/>
</dbReference>
<comment type="catalytic activity">
    <reaction evidence="9 10 11">
        <text>2-[(2R,5Z)-2-carboxy-4-methylthiazol-5(2H)-ylidene]ethyl phosphate + 4-amino-2-methyl-5-(diphosphooxymethyl)pyrimidine + 2 H(+) = thiamine phosphate + CO2 + diphosphate</text>
        <dbReference type="Rhea" id="RHEA:47844"/>
        <dbReference type="ChEBI" id="CHEBI:15378"/>
        <dbReference type="ChEBI" id="CHEBI:16526"/>
        <dbReference type="ChEBI" id="CHEBI:33019"/>
        <dbReference type="ChEBI" id="CHEBI:37575"/>
        <dbReference type="ChEBI" id="CHEBI:57841"/>
        <dbReference type="ChEBI" id="CHEBI:62899"/>
        <dbReference type="EC" id="2.5.1.3"/>
    </reaction>
</comment>
<keyword evidence="6 10" id="KW-0784">Thiamine biosynthesis</keyword>
<dbReference type="InterPro" id="IPR036206">
    <property type="entry name" value="ThiamineP_synth_sf"/>
</dbReference>
<evidence type="ECO:0000256" key="11">
    <source>
        <dbReference type="RuleBase" id="RU003826"/>
    </source>
</evidence>
<feature type="binding site" evidence="10">
    <location>
        <position position="170"/>
    </location>
    <ligand>
        <name>2-[(2R,5Z)-2-carboxy-4-methylthiazol-5(2H)-ylidene]ethyl phosphate</name>
        <dbReference type="ChEBI" id="CHEBI:62899"/>
    </ligand>
</feature>
<feature type="binding site" evidence="10">
    <location>
        <position position="109"/>
    </location>
    <ligand>
        <name>4-amino-2-methyl-5-(diphosphooxymethyl)pyrimidine</name>
        <dbReference type="ChEBI" id="CHEBI:57841"/>
    </ligand>
</feature>
<dbReference type="PANTHER" id="PTHR20857:SF23">
    <property type="entry name" value="THIAMINE BIOSYNTHETIC BIFUNCTIONAL ENZYME"/>
    <property type="match status" value="1"/>
</dbReference>
<feature type="binding site" evidence="10">
    <location>
        <position position="142"/>
    </location>
    <ligand>
        <name>4-amino-2-methyl-5-(diphosphooxymethyl)pyrimidine</name>
        <dbReference type="ChEBI" id="CHEBI:57841"/>
    </ligand>
</feature>
<dbReference type="CDD" id="cd00564">
    <property type="entry name" value="TMP_TenI"/>
    <property type="match status" value="1"/>
</dbReference>
<dbReference type="NCBIfam" id="TIGR00693">
    <property type="entry name" value="thiE"/>
    <property type="match status" value="1"/>
</dbReference>
<evidence type="ECO:0000256" key="3">
    <source>
        <dbReference type="ARBA" id="ARBA00022679"/>
    </source>
</evidence>
<feature type="binding site" evidence="10">
    <location>
        <position position="90"/>
    </location>
    <ligand>
        <name>Mg(2+)</name>
        <dbReference type="ChEBI" id="CHEBI:18420"/>
    </ligand>
</feature>
<feature type="binding site" evidence="10">
    <location>
        <position position="71"/>
    </location>
    <ligand>
        <name>Mg(2+)</name>
        <dbReference type="ChEBI" id="CHEBI:18420"/>
    </ligand>
</feature>